<protein>
    <recommendedName>
        <fullName evidence="1">DUF3627 domain-containing protein</fullName>
    </recommendedName>
</protein>
<name>A0A6C0EDC4_9ZZZZ</name>
<organism evidence="2">
    <name type="scientific">viral metagenome</name>
    <dbReference type="NCBI Taxonomy" id="1070528"/>
    <lineage>
        <taxon>unclassified sequences</taxon>
        <taxon>metagenomes</taxon>
        <taxon>organismal metagenomes</taxon>
    </lineage>
</organism>
<proteinExistence type="predicted"/>
<dbReference type="EMBL" id="MN739804">
    <property type="protein sequence ID" value="QHT26908.1"/>
    <property type="molecule type" value="Genomic_DNA"/>
</dbReference>
<accession>A0A6C0EDC4</accession>
<reference evidence="2" key="1">
    <citation type="journal article" date="2020" name="Nature">
        <title>Giant virus diversity and host interactions through global metagenomics.</title>
        <authorList>
            <person name="Schulz F."/>
            <person name="Roux S."/>
            <person name="Paez-Espino D."/>
            <person name="Jungbluth S."/>
            <person name="Walsh D.A."/>
            <person name="Denef V.J."/>
            <person name="McMahon K.D."/>
            <person name="Konstantinidis K.T."/>
            <person name="Eloe-Fadrosh E.A."/>
            <person name="Kyrpides N.C."/>
            <person name="Woyke T."/>
        </authorList>
    </citation>
    <scope>NUCLEOTIDE SEQUENCE</scope>
    <source>
        <strain evidence="2">GVMAG-M-3300023179-2</strain>
    </source>
</reference>
<dbReference type="Pfam" id="PF12299">
    <property type="entry name" value="DUF3627"/>
    <property type="match status" value="1"/>
</dbReference>
<dbReference type="InterPro" id="IPR022549">
    <property type="entry name" value="DUF3627"/>
</dbReference>
<evidence type="ECO:0000259" key="1">
    <source>
        <dbReference type="Pfam" id="PF12299"/>
    </source>
</evidence>
<dbReference type="AlphaFoldDB" id="A0A6C0EDC4"/>
<feature type="domain" description="DUF3627" evidence="1">
    <location>
        <begin position="31"/>
        <end position="129"/>
    </location>
</feature>
<sequence length="174" mass="20551">MKQHLEDITINLDDIKEELTESNTKLDYACKKLDIAVEDRVPKTDNQDKLEDFILLKSKNKKVLYRYYAICGQSTYVDRKSNKKISKENYKKIKFTTPDGHEEFSRIDNVANSKNLWNRLKEKLKKKVEYCGNEMNLIDITEEELWNTIKLVYDKRKEVTIDNDVESNSNSDTD</sequence>
<evidence type="ECO:0000313" key="2">
    <source>
        <dbReference type="EMBL" id="QHT26908.1"/>
    </source>
</evidence>